<evidence type="ECO:0000313" key="2">
    <source>
        <dbReference type="Proteomes" id="UP000681794"/>
    </source>
</evidence>
<sequence>MSRFALSPRAGLVLVGVVLVVAVAVVLLGGGGAAGSGVGGGGAGVTVVSGAPTVVGEPGDAGASSGGSTGAGGPGGAGGRGGARGAGGSGSGAGAGVGAGRGASGAASGPAGIAVVYVVGAVAHPGVVRVPVGERVSDALDAAGGAGGDADLTRLNLARPVVDGERVYVPRVGETEVPAELRPGGAVVGSGAAGGGGPAGAGGAVGGAAGSGVGGTVGEDAVVDLNAADTTALETLPGIGPALAQRILAWREEHGGFRSVEDLLEVSGIGDGRFAELRDRVRV</sequence>
<evidence type="ECO:0000313" key="1">
    <source>
        <dbReference type="EMBL" id="QWS34777.1"/>
    </source>
</evidence>
<dbReference type="Proteomes" id="UP000681794">
    <property type="component" value="Chromosome"/>
</dbReference>
<dbReference type="EMBL" id="CP076544">
    <property type="protein sequence ID" value="QWS34777.1"/>
    <property type="molecule type" value="Genomic_DNA"/>
</dbReference>
<reference evidence="1" key="1">
    <citation type="submission" date="2021-06" db="EMBL/GenBank/DDBJ databases">
        <authorList>
            <person name="Ellington A.J."/>
            <person name="Bryan N.C."/>
            <person name="Christner B.C."/>
            <person name="Reisch C.R."/>
        </authorList>
    </citation>
    <scope>NUCLEOTIDE SEQUENCE</scope>
    <source>
        <strain evidence="1">L6-1</strain>
    </source>
</reference>
<gene>
    <name evidence="1" type="ORF">KM842_06515</name>
</gene>
<protein>
    <submittedName>
        <fullName evidence="1">Helix-hairpin-helix domain-containing protein</fullName>
    </submittedName>
</protein>
<accession>A0ACD1E7P8</accession>
<keyword evidence="2" id="KW-1185">Reference proteome</keyword>
<proteinExistence type="predicted"/>
<organism evidence="1 2">
    <name type="scientific">Curtobacterium aetherium</name>
    <dbReference type="NCBI Taxonomy" id="2841594"/>
    <lineage>
        <taxon>Bacteria</taxon>
        <taxon>Bacillati</taxon>
        <taxon>Actinomycetota</taxon>
        <taxon>Actinomycetes</taxon>
        <taxon>Micrococcales</taxon>
        <taxon>Microbacteriaceae</taxon>
        <taxon>Curtobacterium</taxon>
    </lineage>
</organism>
<name>A0ACD1E7P8_9MICO</name>